<dbReference type="InterPro" id="IPR027728">
    <property type="entry name" value="Topless_fam"/>
</dbReference>
<evidence type="ECO:0000259" key="2">
    <source>
        <dbReference type="Pfam" id="PF21889"/>
    </source>
</evidence>
<dbReference type="AlphaFoldDB" id="A0A0B2NSI6"/>
<dbReference type="InterPro" id="IPR054080">
    <property type="entry name" value="TPR1-like_2nd"/>
</dbReference>
<protein>
    <submittedName>
        <fullName evidence="3">Protein TOPLESS</fullName>
    </submittedName>
</protein>
<sequence>MSRSGDETAVTEEAPPKESLPNLFSLFPKINFQLPFLPPKPQEPNPEAQGPKPSCVHQPLCHEGSYQQFPKTQVAVVVSSPLQAEPDADHSPAAKTTNPLILWQDLKVFVTFNEELFNEITQLLTLENFRENEQLSKYGDTKSARAIEL</sequence>
<dbReference type="PANTHER" id="PTHR44083">
    <property type="entry name" value="TOPLESS-RELATED PROTEIN 1-RELATED"/>
    <property type="match status" value="1"/>
</dbReference>
<dbReference type="Pfam" id="PF21889">
    <property type="entry name" value="TPR1-like_2nd"/>
    <property type="match status" value="1"/>
</dbReference>
<feature type="region of interest" description="Disordered" evidence="1">
    <location>
        <begin position="1"/>
        <end position="22"/>
    </location>
</feature>
<dbReference type="Proteomes" id="UP000053555">
    <property type="component" value="Unassembled WGS sequence"/>
</dbReference>
<accession>A0A0B2NSI6</accession>
<reference evidence="3" key="1">
    <citation type="submission" date="2014-07" db="EMBL/GenBank/DDBJ databases">
        <title>Identification of a novel salt tolerance gene in wild soybean by whole-genome sequencing.</title>
        <authorList>
            <person name="Lam H.-M."/>
            <person name="Qi X."/>
            <person name="Li M.-W."/>
            <person name="Liu X."/>
            <person name="Xie M."/>
            <person name="Ni M."/>
            <person name="Xu X."/>
        </authorList>
    </citation>
    <scope>NUCLEOTIDE SEQUENCE [LARGE SCALE GENOMIC DNA]</scope>
    <source>
        <tissue evidence="3">Root</tissue>
    </source>
</reference>
<feature type="non-terminal residue" evidence="3">
    <location>
        <position position="149"/>
    </location>
</feature>
<feature type="domain" description="TPR1-like CTLH-containing" evidence="2">
    <location>
        <begin position="100"/>
        <end position="147"/>
    </location>
</feature>
<evidence type="ECO:0000313" key="3">
    <source>
        <dbReference type="EMBL" id="KHN00086.1"/>
    </source>
</evidence>
<dbReference type="PANTHER" id="PTHR44083:SF45">
    <property type="entry name" value="TOPLESS-RELATED PROTEIN 1"/>
    <property type="match status" value="1"/>
</dbReference>
<dbReference type="EMBL" id="KN671186">
    <property type="protein sequence ID" value="KHN00086.1"/>
    <property type="molecule type" value="Genomic_DNA"/>
</dbReference>
<dbReference type="GO" id="GO:0006355">
    <property type="term" value="P:regulation of DNA-templated transcription"/>
    <property type="evidence" value="ECO:0007669"/>
    <property type="project" value="InterPro"/>
</dbReference>
<organism evidence="3">
    <name type="scientific">Glycine soja</name>
    <name type="common">Wild soybean</name>
    <dbReference type="NCBI Taxonomy" id="3848"/>
    <lineage>
        <taxon>Eukaryota</taxon>
        <taxon>Viridiplantae</taxon>
        <taxon>Streptophyta</taxon>
        <taxon>Embryophyta</taxon>
        <taxon>Tracheophyta</taxon>
        <taxon>Spermatophyta</taxon>
        <taxon>Magnoliopsida</taxon>
        <taxon>eudicotyledons</taxon>
        <taxon>Gunneridae</taxon>
        <taxon>Pentapetalae</taxon>
        <taxon>rosids</taxon>
        <taxon>fabids</taxon>
        <taxon>Fabales</taxon>
        <taxon>Fabaceae</taxon>
        <taxon>Papilionoideae</taxon>
        <taxon>50 kb inversion clade</taxon>
        <taxon>NPAAA clade</taxon>
        <taxon>indigoferoid/millettioid clade</taxon>
        <taxon>Phaseoleae</taxon>
        <taxon>Glycine</taxon>
        <taxon>Glycine subgen. Soja</taxon>
    </lineage>
</organism>
<name>A0A0B2NSI6_GLYSO</name>
<proteinExistence type="predicted"/>
<feature type="region of interest" description="Disordered" evidence="1">
    <location>
        <begin position="35"/>
        <end position="56"/>
    </location>
</feature>
<gene>
    <name evidence="3" type="ORF">glysoja_046122</name>
</gene>
<evidence type="ECO:0000256" key="1">
    <source>
        <dbReference type="SAM" id="MobiDB-lite"/>
    </source>
</evidence>